<proteinExistence type="predicted"/>
<evidence type="ECO:0000313" key="2">
    <source>
        <dbReference type="Proteomes" id="UP000812287"/>
    </source>
</evidence>
<dbReference type="EMBL" id="MU250524">
    <property type="protein sequence ID" value="KAG7452126.1"/>
    <property type="molecule type" value="Genomic_DNA"/>
</dbReference>
<protein>
    <submittedName>
        <fullName evidence="1">Uncharacterized protein</fullName>
    </submittedName>
</protein>
<name>A0A9P7W6G6_9AGAR</name>
<dbReference type="Proteomes" id="UP000812287">
    <property type="component" value="Unassembled WGS sequence"/>
</dbReference>
<reference evidence="1" key="1">
    <citation type="submission" date="2020-11" db="EMBL/GenBank/DDBJ databases">
        <title>Adaptations for nitrogen fixation in a non-lichenized fungal sporocarp promotes dispersal by wood-feeding termites.</title>
        <authorList>
            <consortium name="DOE Joint Genome Institute"/>
            <person name="Koch R.A."/>
            <person name="Yoon G."/>
            <person name="Arayal U."/>
            <person name="Lail K."/>
            <person name="Amirebrahimi M."/>
            <person name="Labutti K."/>
            <person name="Lipzen A."/>
            <person name="Riley R."/>
            <person name="Barry K."/>
            <person name="Henrissat B."/>
            <person name="Grigoriev I.V."/>
            <person name="Herr J.R."/>
            <person name="Aime M.C."/>
        </authorList>
    </citation>
    <scope>NUCLEOTIDE SEQUENCE</scope>
    <source>
        <strain evidence="1">MCA 3950</strain>
    </source>
</reference>
<accession>A0A9P7W6G6</accession>
<keyword evidence="2" id="KW-1185">Reference proteome</keyword>
<dbReference type="RefSeq" id="XP_043045626.1">
    <property type="nucleotide sequence ID" value="XM_043190852.1"/>
</dbReference>
<evidence type="ECO:0000313" key="1">
    <source>
        <dbReference type="EMBL" id="KAG7452126.1"/>
    </source>
</evidence>
<dbReference type="AlphaFoldDB" id="A0A9P7W6G6"/>
<comment type="caution">
    <text evidence="1">The sequence shown here is derived from an EMBL/GenBank/DDBJ whole genome shotgun (WGS) entry which is preliminary data.</text>
</comment>
<gene>
    <name evidence="1" type="ORF">BT62DRAFT_999886</name>
</gene>
<sequence>MSAPLPRLPLSTDANGSLLICQSDRARSEYMDPQLPSFYFLFLSWTRLGYVNLVTASHRKLGSCTAICSVVPLRFSIGVCFFLYALPSYLSGTVTVIELASPKVCPQILLDPHKAPPVFLAVGPSLMNATLLSDGRLEPTSLSLCTRMPPLRAASMLSATRGSPHLNQGYYMG</sequence>
<organism evidence="1 2">
    <name type="scientific">Guyanagaster necrorhizus</name>
    <dbReference type="NCBI Taxonomy" id="856835"/>
    <lineage>
        <taxon>Eukaryota</taxon>
        <taxon>Fungi</taxon>
        <taxon>Dikarya</taxon>
        <taxon>Basidiomycota</taxon>
        <taxon>Agaricomycotina</taxon>
        <taxon>Agaricomycetes</taxon>
        <taxon>Agaricomycetidae</taxon>
        <taxon>Agaricales</taxon>
        <taxon>Marasmiineae</taxon>
        <taxon>Physalacriaceae</taxon>
        <taxon>Guyanagaster</taxon>
    </lineage>
</organism>
<dbReference type="GeneID" id="66113149"/>